<name>A0ABV6HNE8_9SPHI</name>
<organism evidence="1 2">
    <name type="scientific">Olivibacter oleidegradans</name>
    <dbReference type="NCBI Taxonomy" id="760123"/>
    <lineage>
        <taxon>Bacteria</taxon>
        <taxon>Pseudomonadati</taxon>
        <taxon>Bacteroidota</taxon>
        <taxon>Sphingobacteriia</taxon>
        <taxon>Sphingobacteriales</taxon>
        <taxon>Sphingobacteriaceae</taxon>
        <taxon>Olivibacter</taxon>
    </lineage>
</organism>
<accession>A0ABV6HNE8</accession>
<evidence type="ECO:0000313" key="2">
    <source>
        <dbReference type="Proteomes" id="UP001589774"/>
    </source>
</evidence>
<dbReference type="EMBL" id="JBHLWO010000002">
    <property type="protein sequence ID" value="MFC0320408.1"/>
    <property type="molecule type" value="Genomic_DNA"/>
</dbReference>
<dbReference type="RefSeq" id="WP_013667783.1">
    <property type="nucleotide sequence ID" value="NZ_JBHLWO010000002.1"/>
</dbReference>
<dbReference type="Proteomes" id="UP001589774">
    <property type="component" value="Unassembled WGS sequence"/>
</dbReference>
<keyword evidence="2" id="KW-1185">Reference proteome</keyword>
<evidence type="ECO:0000313" key="1">
    <source>
        <dbReference type="EMBL" id="MFC0320408.1"/>
    </source>
</evidence>
<gene>
    <name evidence="1" type="ORF">ACFFI0_18925</name>
</gene>
<reference evidence="1 2" key="1">
    <citation type="submission" date="2024-09" db="EMBL/GenBank/DDBJ databases">
        <authorList>
            <person name="Sun Q."/>
            <person name="Mori K."/>
        </authorList>
    </citation>
    <scope>NUCLEOTIDE SEQUENCE [LARGE SCALE GENOMIC DNA]</scope>
    <source>
        <strain evidence="1 2">CCM 7765</strain>
    </source>
</reference>
<sequence length="64" mass="7467">MTRFIKIMHPTGLTEWIHIDQIFSFYPLENPTPTQQTILNLVNGNKVTISQTVDEVLKQLKDLR</sequence>
<protein>
    <submittedName>
        <fullName evidence="1">Uncharacterized protein</fullName>
    </submittedName>
</protein>
<proteinExistence type="predicted"/>
<comment type="caution">
    <text evidence="1">The sequence shown here is derived from an EMBL/GenBank/DDBJ whole genome shotgun (WGS) entry which is preliminary data.</text>
</comment>